<organism evidence="1 2">
    <name type="scientific">Trichothecium roseum</name>
    <dbReference type="NCBI Taxonomy" id="47278"/>
    <lineage>
        <taxon>Eukaryota</taxon>
        <taxon>Fungi</taxon>
        <taxon>Dikarya</taxon>
        <taxon>Ascomycota</taxon>
        <taxon>Pezizomycotina</taxon>
        <taxon>Sordariomycetes</taxon>
        <taxon>Hypocreomycetidae</taxon>
        <taxon>Hypocreales</taxon>
        <taxon>Hypocreales incertae sedis</taxon>
        <taxon>Trichothecium</taxon>
    </lineage>
</organism>
<evidence type="ECO:0000313" key="1">
    <source>
        <dbReference type="EMBL" id="KAI9900393.1"/>
    </source>
</evidence>
<dbReference type="EMBL" id="CM047943">
    <property type="protein sequence ID" value="KAI9900393.1"/>
    <property type="molecule type" value="Genomic_DNA"/>
</dbReference>
<evidence type="ECO:0000313" key="2">
    <source>
        <dbReference type="Proteomes" id="UP001163324"/>
    </source>
</evidence>
<keyword evidence="2" id="KW-1185">Reference proteome</keyword>
<accession>A0ACC0V3W0</accession>
<protein>
    <submittedName>
        <fullName evidence="1">Uncharacterized protein</fullName>
    </submittedName>
</protein>
<gene>
    <name evidence="1" type="ORF">N3K66_004655</name>
</gene>
<reference evidence="1" key="1">
    <citation type="submission" date="2022-10" db="EMBL/GenBank/DDBJ databases">
        <title>Complete Genome of Trichothecium roseum strain YXFP-22015, a Plant Pathogen Isolated from Citrus.</title>
        <authorList>
            <person name="Wang Y."/>
            <person name="Zhu L."/>
        </authorList>
    </citation>
    <scope>NUCLEOTIDE SEQUENCE</scope>
    <source>
        <strain evidence="1">YXFP-22015</strain>
    </source>
</reference>
<proteinExistence type="predicted"/>
<dbReference type="Proteomes" id="UP001163324">
    <property type="component" value="Chromosome 4"/>
</dbReference>
<sequence length="316" mass="32708">MAPAPKPSLPAAAKPRFGAAFDPWNSSSSGHQRPENNPGGGTGWRTSRGLKLNAQLGTAAGGADKNGVNNNAGGRRMSDTWGAGSEDWDGELGTIVLRGLRARRGRTVADFLTKPGRMSQCTASSSPSAPAGSSSSSSKGEETLMDENEGEEEEEDEEGRKITAEHNDLGTTQEETAAAKARALFDGVVVYVNGSTYPLVSDHRLKQLLVGNGAVLSLHLGRKRVTHVILGKPTGSSLSSGPGRPAGDGGGGGGLAGGKMEKEIRKVHGVGIKFVGVEWVLESLKAGKRLPEARFPGAKVAPSGQGTVYGVYAGRK</sequence>
<comment type="caution">
    <text evidence="1">The sequence shown here is derived from an EMBL/GenBank/DDBJ whole genome shotgun (WGS) entry which is preliminary data.</text>
</comment>
<name>A0ACC0V3W0_9HYPO</name>